<dbReference type="AlphaFoldDB" id="A0AAC9BNC5"/>
<protein>
    <submittedName>
        <fullName evidence="1">Uncharacterized protein</fullName>
    </submittedName>
</protein>
<reference evidence="1 2" key="1">
    <citation type="submission" date="2015-09" db="EMBL/GenBank/DDBJ databases">
        <authorList>
            <person name="Xu Y."/>
            <person name="Nagy A."/>
            <person name="Liu N.T."/>
            <person name="Nou X."/>
        </authorList>
    </citation>
    <scope>NUCLEOTIDE SEQUENCE [LARGE SCALE GENOMIC DNA]</scope>
    <source>
        <strain evidence="1 2">FC1138</strain>
    </source>
</reference>
<proteinExistence type="predicted"/>
<name>A0AAC9BNC5_9RALS</name>
<evidence type="ECO:0000313" key="1">
    <source>
        <dbReference type="EMBL" id="ANH75843.1"/>
    </source>
</evidence>
<dbReference type="KEGG" id="rin:ACS15_5029"/>
<evidence type="ECO:0000313" key="2">
    <source>
        <dbReference type="Proteomes" id="UP000077927"/>
    </source>
</evidence>
<sequence length="63" mass="6919">MYEVMLAVALPSIGSGFVVQAVNAYGKTVATAIEPMAFQIFIGKRRSERRTPPRRLLKAPEPS</sequence>
<accession>A0AAC9BNC5</accession>
<organism evidence="1 2">
    <name type="scientific">Ralstonia insidiosa</name>
    <dbReference type="NCBI Taxonomy" id="190721"/>
    <lineage>
        <taxon>Bacteria</taxon>
        <taxon>Pseudomonadati</taxon>
        <taxon>Pseudomonadota</taxon>
        <taxon>Betaproteobacteria</taxon>
        <taxon>Burkholderiales</taxon>
        <taxon>Burkholderiaceae</taxon>
        <taxon>Ralstonia</taxon>
    </lineage>
</organism>
<gene>
    <name evidence="1" type="ORF">ACS15_5029</name>
</gene>
<dbReference type="EMBL" id="CP012606">
    <property type="protein sequence ID" value="ANH75843.1"/>
    <property type="molecule type" value="Genomic_DNA"/>
</dbReference>
<dbReference type="Proteomes" id="UP000077927">
    <property type="component" value="Chromosome 2"/>
</dbReference>